<protein>
    <submittedName>
        <fullName evidence="1">Uncharacterized protein</fullName>
    </submittedName>
</protein>
<reference evidence="1 2" key="1">
    <citation type="submission" date="2017-10" db="EMBL/GenBank/DDBJ databases">
        <title>Novel microbial diversity and functional potential in the marine mammal oral microbiome.</title>
        <authorList>
            <person name="Dudek N.K."/>
            <person name="Sun C.L."/>
            <person name="Burstein D."/>
            <person name="Kantor R.S."/>
            <person name="Aliaga Goltsman D.S."/>
            <person name="Bik E.M."/>
            <person name="Thomas B.C."/>
            <person name="Banfield J.F."/>
            <person name="Relman D.A."/>
        </authorList>
    </citation>
    <scope>NUCLEOTIDE SEQUENCE [LARGE SCALE GENOMIC DNA]</scope>
    <source>
        <strain evidence="1">DOLJORAL78_47_16</strain>
    </source>
</reference>
<dbReference type="EMBL" id="PDSK01000107">
    <property type="protein sequence ID" value="PIE32795.1"/>
    <property type="molecule type" value="Genomic_DNA"/>
</dbReference>
<feature type="non-terminal residue" evidence="1">
    <location>
        <position position="1"/>
    </location>
</feature>
<comment type="caution">
    <text evidence="1">The sequence shown here is derived from an EMBL/GenBank/DDBJ whole genome shotgun (WGS) entry which is preliminary data.</text>
</comment>
<proteinExistence type="predicted"/>
<organism evidence="1 2">
    <name type="scientific">candidate division KSB3 bacterium</name>
    <dbReference type="NCBI Taxonomy" id="2044937"/>
    <lineage>
        <taxon>Bacteria</taxon>
        <taxon>candidate division KSB3</taxon>
    </lineage>
</organism>
<gene>
    <name evidence="1" type="ORF">CSA56_13950</name>
</gene>
<accession>A0A2G6KAY1</accession>
<dbReference type="AlphaFoldDB" id="A0A2G6KAY1"/>
<name>A0A2G6KAY1_9BACT</name>
<evidence type="ECO:0000313" key="2">
    <source>
        <dbReference type="Proteomes" id="UP000230821"/>
    </source>
</evidence>
<sequence>GDLLRFGVVFGIGLIVQDGKFFARITYLKFLLDDMTKASTLFNKEHGRANICSCHQSRKENSCLHPIPVVS</sequence>
<evidence type="ECO:0000313" key="1">
    <source>
        <dbReference type="EMBL" id="PIE32795.1"/>
    </source>
</evidence>
<dbReference type="Proteomes" id="UP000230821">
    <property type="component" value="Unassembled WGS sequence"/>
</dbReference>